<keyword evidence="2" id="KW-1185">Reference proteome</keyword>
<evidence type="ECO:0000313" key="2">
    <source>
        <dbReference type="Proteomes" id="UP001434883"/>
    </source>
</evidence>
<comment type="caution">
    <text evidence="1">The sequence shown here is derived from an EMBL/GenBank/DDBJ whole genome shotgun (WGS) entry which is preliminary data.</text>
</comment>
<reference evidence="1 2" key="1">
    <citation type="submission" date="2021-06" db="EMBL/GenBank/DDBJ databases">
        <authorList>
            <person name="Palmer J.M."/>
        </authorList>
    </citation>
    <scope>NUCLEOTIDE SEQUENCE [LARGE SCALE GENOMIC DNA]</scope>
    <source>
        <strain evidence="1 2">XC_2019</strain>
        <tissue evidence="1">Muscle</tissue>
    </source>
</reference>
<protein>
    <submittedName>
        <fullName evidence="1">Uncharacterized protein</fullName>
    </submittedName>
</protein>
<evidence type="ECO:0000313" key="1">
    <source>
        <dbReference type="EMBL" id="MEQ2210332.1"/>
    </source>
</evidence>
<sequence length="105" mass="11623">MFPFIETNYIPLLPLLTPPLAAPVGVDAEPTGSDWPPAAKEMARHTNDDFLWLVHQSEVMWSGGGLKGSLISVHTITLQQRHDRLLHTTSTGPTGSTGKKLWYFQ</sequence>
<organism evidence="1 2">
    <name type="scientific">Xenoophorus captivus</name>
    <dbReference type="NCBI Taxonomy" id="1517983"/>
    <lineage>
        <taxon>Eukaryota</taxon>
        <taxon>Metazoa</taxon>
        <taxon>Chordata</taxon>
        <taxon>Craniata</taxon>
        <taxon>Vertebrata</taxon>
        <taxon>Euteleostomi</taxon>
        <taxon>Actinopterygii</taxon>
        <taxon>Neopterygii</taxon>
        <taxon>Teleostei</taxon>
        <taxon>Neoteleostei</taxon>
        <taxon>Acanthomorphata</taxon>
        <taxon>Ovalentaria</taxon>
        <taxon>Atherinomorphae</taxon>
        <taxon>Cyprinodontiformes</taxon>
        <taxon>Goodeidae</taxon>
        <taxon>Xenoophorus</taxon>
    </lineage>
</organism>
<accession>A0ABV0RQ61</accession>
<name>A0ABV0RQ61_9TELE</name>
<dbReference type="Proteomes" id="UP001434883">
    <property type="component" value="Unassembled WGS sequence"/>
</dbReference>
<gene>
    <name evidence="1" type="ORF">XENOCAPTIV_011986</name>
</gene>
<dbReference type="EMBL" id="JAHRIN010052954">
    <property type="protein sequence ID" value="MEQ2210332.1"/>
    <property type="molecule type" value="Genomic_DNA"/>
</dbReference>
<proteinExistence type="predicted"/>